<comment type="subcellular location">
    <subcellularLocation>
        <location evidence="1 8">Membrane</location>
        <topology evidence="1 8">Multi-pass membrane protein</topology>
    </subcellularLocation>
</comment>
<feature type="transmembrane region" description="Helical" evidence="8">
    <location>
        <begin position="89"/>
        <end position="105"/>
    </location>
</feature>
<dbReference type="GO" id="GO:0016020">
    <property type="term" value="C:membrane"/>
    <property type="evidence" value="ECO:0007669"/>
    <property type="project" value="UniProtKB-SubCell"/>
</dbReference>
<keyword evidence="6 8" id="KW-0472">Membrane</keyword>
<comment type="similarity">
    <text evidence="7 8">Belongs to the SFT2 family.</text>
</comment>
<comment type="function">
    <text evidence="8">May be involved in fusion of retrograde transport vesicles derived from an endocytic compartment with the Golgi complex.</text>
</comment>
<keyword evidence="11" id="KW-1185">Reference proteome</keyword>
<keyword evidence="2 8" id="KW-0813">Transport</keyword>
<feature type="transmembrane region" description="Helical" evidence="8">
    <location>
        <begin position="125"/>
        <end position="143"/>
    </location>
</feature>
<dbReference type="AlphaFoldDB" id="A0A812IA30"/>
<dbReference type="EMBL" id="CAJNDS010000211">
    <property type="protein sequence ID" value="CAE7028760.1"/>
    <property type="molecule type" value="Genomic_DNA"/>
</dbReference>
<dbReference type="OrthoDB" id="415447at2759"/>
<organism evidence="10 11">
    <name type="scientific">Symbiodinium natans</name>
    <dbReference type="NCBI Taxonomy" id="878477"/>
    <lineage>
        <taxon>Eukaryota</taxon>
        <taxon>Sar</taxon>
        <taxon>Alveolata</taxon>
        <taxon>Dinophyceae</taxon>
        <taxon>Suessiales</taxon>
        <taxon>Symbiodiniaceae</taxon>
        <taxon>Symbiodinium</taxon>
    </lineage>
</organism>
<feature type="transmembrane region" description="Helical" evidence="8">
    <location>
        <begin position="180"/>
        <end position="204"/>
    </location>
</feature>
<name>A0A812IA30_9DINO</name>
<evidence type="ECO:0000256" key="5">
    <source>
        <dbReference type="ARBA" id="ARBA00022989"/>
    </source>
</evidence>
<comment type="caution">
    <text evidence="8">Lacks conserved residue(s) required for the propagation of feature annotation.</text>
</comment>
<dbReference type="GO" id="GO:0015031">
    <property type="term" value="P:protein transport"/>
    <property type="evidence" value="ECO:0007669"/>
    <property type="project" value="UniProtKB-KW"/>
</dbReference>
<evidence type="ECO:0000256" key="2">
    <source>
        <dbReference type="ARBA" id="ARBA00022448"/>
    </source>
</evidence>
<evidence type="ECO:0000313" key="10">
    <source>
        <dbReference type="EMBL" id="CAE7028760.1"/>
    </source>
</evidence>
<evidence type="ECO:0000256" key="6">
    <source>
        <dbReference type="ARBA" id="ARBA00023136"/>
    </source>
</evidence>
<gene>
    <name evidence="10" type="ORF">SNAT2548_LOCUS3455</name>
</gene>
<feature type="compositionally biased region" description="Polar residues" evidence="9">
    <location>
        <begin position="8"/>
        <end position="21"/>
    </location>
</feature>
<dbReference type="GO" id="GO:0005737">
    <property type="term" value="C:cytoplasm"/>
    <property type="evidence" value="ECO:0007669"/>
    <property type="project" value="UniProtKB-ARBA"/>
</dbReference>
<dbReference type="PANTHER" id="PTHR23137">
    <property type="entry name" value="VESICLE TRANSPORT PROTEIN-RELATED"/>
    <property type="match status" value="1"/>
</dbReference>
<protein>
    <recommendedName>
        <fullName evidence="8">Vesicle transport protein</fullName>
    </recommendedName>
</protein>
<dbReference type="InterPro" id="IPR011691">
    <property type="entry name" value="Vesicle_transpt_SFT2"/>
</dbReference>
<evidence type="ECO:0000256" key="3">
    <source>
        <dbReference type="ARBA" id="ARBA00022692"/>
    </source>
</evidence>
<dbReference type="PANTHER" id="PTHR23137:SF6">
    <property type="entry name" value="VESICLE TRANSPORT PROTEIN"/>
    <property type="match status" value="1"/>
</dbReference>
<dbReference type="Proteomes" id="UP000604046">
    <property type="component" value="Unassembled WGS sequence"/>
</dbReference>
<dbReference type="Pfam" id="PF04178">
    <property type="entry name" value="Got1"/>
    <property type="match status" value="1"/>
</dbReference>
<keyword evidence="3 8" id="KW-0812">Transmembrane</keyword>
<dbReference type="GO" id="GO:0016192">
    <property type="term" value="P:vesicle-mediated transport"/>
    <property type="evidence" value="ECO:0007669"/>
    <property type="project" value="InterPro"/>
</dbReference>
<evidence type="ECO:0000256" key="4">
    <source>
        <dbReference type="ARBA" id="ARBA00022927"/>
    </source>
</evidence>
<accession>A0A812IA30</accession>
<dbReference type="InterPro" id="IPR007305">
    <property type="entry name" value="Vesicle_transpt_Got1/SFT2"/>
</dbReference>
<feature type="region of interest" description="Disordered" evidence="9">
    <location>
        <begin position="1"/>
        <end position="27"/>
    </location>
</feature>
<keyword evidence="4 8" id="KW-0653">Protein transport</keyword>
<evidence type="ECO:0000256" key="8">
    <source>
        <dbReference type="RuleBase" id="RU363111"/>
    </source>
</evidence>
<keyword evidence="5 8" id="KW-1133">Transmembrane helix</keyword>
<evidence type="ECO:0000256" key="7">
    <source>
        <dbReference type="ARBA" id="ARBA00025800"/>
    </source>
</evidence>
<dbReference type="GO" id="GO:0012505">
    <property type="term" value="C:endomembrane system"/>
    <property type="evidence" value="ECO:0007669"/>
    <property type="project" value="UniProtKB-ARBA"/>
</dbReference>
<evidence type="ECO:0000313" key="11">
    <source>
        <dbReference type="Proteomes" id="UP000604046"/>
    </source>
</evidence>
<evidence type="ECO:0000256" key="1">
    <source>
        <dbReference type="ARBA" id="ARBA00004141"/>
    </source>
</evidence>
<comment type="caution">
    <text evidence="10">The sequence shown here is derived from an EMBL/GenBank/DDBJ whole genome shotgun (WGS) entry which is preliminary data.</text>
</comment>
<proteinExistence type="inferred from homology"/>
<reference evidence="10" key="1">
    <citation type="submission" date="2021-02" db="EMBL/GenBank/DDBJ databases">
        <authorList>
            <person name="Dougan E. K."/>
            <person name="Rhodes N."/>
            <person name="Thang M."/>
            <person name="Chan C."/>
        </authorList>
    </citation>
    <scope>NUCLEOTIDE SEQUENCE</scope>
</reference>
<evidence type="ECO:0000256" key="9">
    <source>
        <dbReference type="SAM" id="MobiDB-lite"/>
    </source>
</evidence>
<sequence length="763" mass="84864">MSRWWPFNRSQEASDNDNGSQAGAGSASARSWRSWLPTAAGAPEVESQPSGVSLPSLRSIGGISMNEAEEALTANSDVMCPHMTIKQRIIGWLSCLALGLLLEFSGMGRGVHAVVGGEKAAERFAILYSVGNLIALIGTFFLAGPMRLQRSAECRTQVPEFSLRDGKCRQLRRMGREHRWVVSLCFLVSMVLTLVVARLSLFWLGEAWGEAPELFGECNSGSKVQTVKLRAALRFGTRALAATCKVRCADKTIDCRMPTIDMPVETLCKSPCERGFPTSRWDVARRWQPCVVAGAAALGSEENRRWVSVEWLPGLNASCKFLQFAGNVDVLGHTFKRAVQESREEALDKQEAKLSLFCFAWTPRREYDEKMLVETRKQYRKCDGHIFYTDHAAPGPQKEADFMRVVVPPQSVGRDDDNWLYHRNMVGLMPSWNHLIHSNFVQEHDWFINSELDHFLSPARARETIAEYLKGLREGSPQDQAGAFLLCLFPSFWSTGAHPRSPVIAFLAFRLRSLSSKATLDGPIMLMWGNAFVSIPSSEPAPAAVGHSFILPHASHAFHEVFNRKFLLVVKQHWGKIGRVGSSVLNNSDVCQKHSARDAPPDQEALVTRQQLLAVQCSQLRFMDDTSEWPRSCSQDVVYPHLAAAILPKQLGVTVANPGSAGCGAGSVNGKHKAYPLGCWELHLNPISGGKEGALKAIKELAEMRRFKDPKQATAYCQRHQLDAVRNNCMRFWDGRNVPLIHHLHTVSEQQLARQLLDNDSSP</sequence>